<gene>
    <name evidence="2" type="ORF">HMPREF1090_05171</name>
</gene>
<dbReference type="PROSITE" id="PS51502">
    <property type="entry name" value="S_R_A_B_BARREL"/>
    <property type="match status" value="1"/>
</dbReference>
<feature type="domain" description="Stress-response A/B barrel" evidence="1">
    <location>
        <begin position="2"/>
        <end position="97"/>
    </location>
</feature>
<dbReference type="SUPFAM" id="SSF54909">
    <property type="entry name" value="Dimeric alpha+beta barrel"/>
    <property type="match status" value="1"/>
</dbReference>
<dbReference type="Gene3D" id="3.30.70.100">
    <property type="match status" value="1"/>
</dbReference>
<dbReference type="PANTHER" id="PTHR37832">
    <property type="entry name" value="BLL2683 PROTEIN"/>
    <property type="match status" value="1"/>
</dbReference>
<dbReference type="SMART" id="SM00886">
    <property type="entry name" value="Dabb"/>
    <property type="match status" value="1"/>
</dbReference>
<sequence>MIKHIVFWKILKEGTDEDRQKAISQFRQKTEYLKTIIPEIQEATVGYNLNEGDVYHVCIDSVFRSMEELDAYINHPEHLKVREFMNSISFDKTTFDYEF</sequence>
<dbReference type="AlphaFoldDB" id="A0A0E2H3P6"/>
<proteinExistence type="predicted"/>
<evidence type="ECO:0000313" key="2">
    <source>
        <dbReference type="EMBL" id="ENZ07422.1"/>
    </source>
</evidence>
<dbReference type="PATRIC" id="fig|999408.3.peg.5558"/>
<dbReference type="Proteomes" id="UP000013085">
    <property type="component" value="Unassembled WGS sequence"/>
</dbReference>
<evidence type="ECO:0000313" key="3">
    <source>
        <dbReference type="Proteomes" id="UP000013085"/>
    </source>
</evidence>
<dbReference type="EMBL" id="AGYR01000067">
    <property type="protein sequence ID" value="ENZ07422.1"/>
    <property type="molecule type" value="Genomic_DNA"/>
</dbReference>
<dbReference type="HOGENOM" id="CLU_080664_3_0_9"/>
<evidence type="ECO:0000259" key="1">
    <source>
        <dbReference type="PROSITE" id="PS51502"/>
    </source>
</evidence>
<accession>A0A0E2H3P6</accession>
<reference evidence="2 3" key="1">
    <citation type="submission" date="2013-01" db="EMBL/GenBank/DDBJ databases">
        <title>The Genome Sequence of Clostridium clostridioforme 90A8.</title>
        <authorList>
            <consortium name="The Broad Institute Genome Sequencing Platform"/>
            <person name="Earl A."/>
            <person name="Ward D."/>
            <person name="Feldgarden M."/>
            <person name="Gevers D."/>
            <person name="Courvalin P."/>
            <person name="Lambert T."/>
            <person name="Walker B."/>
            <person name="Young S.K."/>
            <person name="Zeng Q."/>
            <person name="Gargeya S."/>
            <person name="Fitzgerald M."/>
            <person name="Haas B."/>
            <person name="Abouelleil A."/>
            <person name="Alvarado L."/>
            <person name="Arachchi H.M."/>
            <person name="Berlin A.M."/>
            <person name="Chapman S.B."/>
            <person name="Dewar J."/>
            <person name="Goldberg J."/>
            <person name="Griggs A."/>
            <person name="Gujja S."/>
            <person name="Hansen M."/>
            <person name="Howarth C."/>
            <person name="Imamovic A."/>
            <person name="Larimer J."/>
            <person name="McCowan C."/>
            <person name="Murphy C."/>
            <person name="Neiman D."/>
            <person name="Pearson M."/>
            <person name="Priest M."/>
            <person name="Roberts A."/>
            <person name="Saif S."/>
            <person name="Shea T."/>
            <person name="Sisk P."/>
            <person name="Sykes S."/>
            <person name="Wortman J."/>
            <person name="Nusbaum C."/>
            <person name="Birren B."/>
        </authorList>
    </citation>
    <scope>NUCLEOTIDE SEQUENCE [LARGE SCALE GENOMIC DNA]</scope>
    <source>
        <strain evidence="2 3">90A8</strain>
    </source>
</reference>
<dbReference type="GeneID" id="57962709"/>
<comment type="caution">
    <text evidence="2">The sequence shown here is derived from an EMBL/GenBank/DDBJ whole genome shotgun (WGS) entry which is preliminary data.</text>
</comment>
<dbReference type="Pfam" id="PF07876">
    <property type="entry name" value="Dabb"/>
    <property type="match status" value="1"/>
</dbReference>
<organism evidence="2 3">
    <name type="scientific">[Clostridium] clostridioforme 90A8</name>
    <dbReference type="NCBI Taxonomy" id="999408"/>
    <lineage>
        <taxon>Bacteria</taxon>
        <taxon>Bacillati</taxon>
        <taxon>Bacillota</taxon>
        <taxon>Clostridia</taxon>
        <taxon>Lachnospirales</taxon>
        <taxon>Lachnospiraceae</taxon>
        <taxon>Enterocloster</taxon>
    </lineage>
</organism>
<dbReference type="PANTHER" id="PTHR37832:SF1">
    <property type="entry name" value="STRESS-RESPONSE A_B BARREL DOMAIN-CONTAINING PROTEIN"/>
    <property type="match status" value="1"/>
</dbReference>
<name>A0A0E2H3P6_9FIRM</name>
<dbReference type="InterPro" id="IPR011008">
    <property type="entry name" value="Dimeric_a/b-barrel"/>
</dbReference>
<dbReference type="RefSeq" id="WP_002585081.1">
    <property type="nucleotide sequence ID" value="NZ_KB850992.1"/>
</dbReference>
<dbReference type="InterPro" id="IPR013097">
    <property type="entry name" value="Dabb"/>
</dbReference>
<protein>
    <recommendedName>
        <fullName evidence="1">Stress-response A/B barrel domain-containing protein</fullName>
    </recommendedName>
</protein>